<dbReference type="Pfam" id="PF01150">
    <property type="entry name" value="GDA1_CD39"/>
    <property type="match status" value="1"/>
</dbReference>
<evidence type="ECO:0000313" key="6">
    <source>
        <dbReference type="Proteomes" id="UP000834106"/>
    </source>
</evidence>
<evidence type="ECO:0000256" key="3">
    <source>
        <dbReference type="PIRSR" id="PIRSR600407-1"/>
    </source>
</evidence>
<evidence type="ECO:0008006" key="7">
    <source>
        <dbReference type="Google" id="ProtNLM"/>
    </source>
</evidence>
<dbReference type="EMBL" id="OU503041">
    <property type="protein sequence ID" value="CAI9763574.1"/>
    <property type="molecule type" value="Genomic_DNA"/>
</dbReference>
<dbReference type="Gene3D" id="3.30.420.150">
    <property type="entry name" value="Exopolyphosphatase. Domain 2"/>
    <property type="match status" value="1"/>
</dbReference>
<dbReference type="GO" id="GO:0009134">
    <property type="term" value="P:nucleoside diphosphate catabolic process"/>
    <property type="evidence" value="ECO:0007669"/>
    <property type="project" value="TreeGrafter"/>
</dbReference>
<accession>A0AAD1Z643</accession>
<comment type="similarity">
    <text evidence="1">Belongs to the GDA1/CD39 NTPase family.</text>
</comment>
<evidence type="ECO:0000256" key="1">
    <source>
        <dbReference type="ARBA" id="ARBA00009283"/>
    </source>
</evidence>
<keyword evidence="4" id="KW-0547">Nucleotide-binding</keyword>
<feature type="binding site" evidence="4">
    <location>
        <begin position="139"/>
        <end position="143"/>
    </location>
    <ligand>
        <name>ATP</name>
        <dbReference type="ChEBI" id="CHEBI:30616"/>
    </ligand>
</feature>
<dbReference type="Proteomes" id="UP000834106">
    <property type="component" value="Chromosome 6"/>
</dbReference>
<keyword evidence="6" id="KW-1185">Reference proteome</keyword>
<name>A0AAD1Z643_9LAMI</name>
<dbReference type="GO" id="GO:0016020">
    <property type="term" value="C:membrane"/>
    <property type="evidence" value="ECO:0007669"/>
    <property type="project" value="TreeGrafter"/>
</dbReference>
<keyword evidence="4" id="KW-0067">ATP-binding</keyword>
<dbReference type="Gene3D" id="3.30.420.40">
    <property type="match status" value="1"/>
</dbReference>
<keyword evidence="2" id="KW-0378">Hydrolase</keyword>
<protein>
    <recommendedName>
        <fullName evidence="7">Apyrase</fullName>
    </recommendedName>
</protein>
<evidence type="ECO:0000256" key="4">
    <source>
        <dbReference type="PIRSR" id="PIRSR600407-2"/>
    </source>
</evidence>
<reference evidence="5" key="1">
    <citation type="submission" date="2023-05" db="EMBL/GenBank/DDBJ databases">
        <authorList>
            <person name="Huff M."/>
        </authorList>
    </citation>
    <scope>NUCLEOTIDE SEQUENCE</scope>
</reference>
<dbReference type="InterPro" id="IPR000407">
    <property type="entry name" value="GDA1_CD39_NTPase"/>
</dbReference>
<dbReference type="GO" id="GO:0005524">
    <property type="term" value="F:ATP binding"/>
    <property type="evidence" value="ECO:0007669"/>
    <property type="project" value="UniProtKB-KW"/>
</dbReference>
<gene>
    <name evidence="5" type="ORF">FPE_LOCUS11004</name>
</gene>
<dbReference type="GO" id="GO:0017110">
    <property type="term" value="F:nucleoside diphosphate phosphatase activity"/>
    <property type="evidence" value="ECO:0007669"/>
    <property type="project" value="TreeGrafter"/>
</dbReference>
<proteinExistence type="inferred from homology"/>
<dbReference type="PANTHER" id="PTHR11782">
    <property type="entry name" value="ADENOSINE/GUANOSINE DIPHOSPHATASE"/>
    <property type="match status" value="1"/>
</dbReference>
<feature type="active site" description="Proton acceptor" evidence="3">
    <location>
        <position position="109"/>
    </location>
</feature>
<organism evidence="5 6">
    <name type="scientific">Fraxinus pennsylvanica</name>
    <dbReference type="NCBI Taxonomy" id="56036"/>
    <lineage>
        <taxon>Eukaryota</taxon>
        <taxon>Viridiplantae</taxon>
        <taxon>Streptophyta</taxon>
        <taxon>Embryophyta</taxon>
        <taxon>Tracheophyta</taxon>
        <taxon>Spermatophyta</taxon>
        <taxon>Magnoliopsida</taxon>
        <taxon>eudicotyledons</taxon>
        <taxon>Gunneridae</taxon>
        <taxon>Pentapetalae</taxon>
        <taxon>asterids</taxon>
        <taxon>lamiids</taxon>
        <taxon>Lamiales</taxon>
        <taxon>Oleaceae</taxon>
        <taxon>Oleeae</taxon>
        <taxon>Fraxinus</taxon>
    </lineage>
</organism>
<dbReference type="AlphaFoldDB" id="A0AAD1Z643"/>
<dbReference type="PANTHER" id="PTHR11782:SF3">
    <property type="entry name" value="APYRASE 6-RELATED"/>
    <property type="match status" value="1"/>
</dbReference>
<evidence type="ECO:0000313" key="5">
    <source>
        <dbReference type="EMBL" id="CAI9763574.1"/>
    </source>
</evidence>
<sequence>MVSCGPFSEEGLFLGLDKFELTGTRIHVFKYEVRSGNLVPDFMEKGLVSMKVNSGLSADAEEPERAGAAVTELVEFTKKNVPREGQGEAEIRYFQLLTSNSSIAQGSDEGLYAWVVSNYALGTLGGDPAKTTGIIELGGASAQITFFSNEPMPLSTLEQLNLFGQNVALELLKESLVSRGQETGVH</sequence>
<evidence type="ECO:0000256" key="2">
    <source>
        <dbReference type="ARBA" id="ARBA00022801"/>
    </source>
</evidence>